<dbReference type="InterPro" id="IPR045863">
    <property type="entry name" value="CorA_TM1_TM2"/>
</dbReference>
<dbReference type="EMBL" id="ML994614">
    <property type="protein sequence ID" value="KAF2193152.1"/>
    <property type="molecule type" value="Genomic_DNA"/>
</dbReference>
<sequence>MCSAVTPAAIAANSDLYISRYAELRQPCTDTESETFVDILDVYQAMNGECQLNPATIRNSKHLEDHLQDLSNQDFSVRFILLRQACSWLPLEITRAMLQIIMDKYTVMPEMYDLLGCFCDRAVQTEEGFCSPLRLRQSSSVYEISYGYRYAEKKPVKKGNPWVIRQSGIYHRFDLATGRSLYIVCSPVLRSAFEQRLFQLSNTSHFQMDVLANPLLVHHMFVSTHLGDLRNYALHFEQRLERIWNNAITTDISEVLTVGHESLSDVRYIADRILPLEPMTKGIERILGSLEGMRTWICCQRSLSEETSLMLKASATSLSNEASAYRHNAAFILQRAQVTAQVISDSMTFRHQALAHGQSQHMATLADSTMKDSVNVRVITFVTLFYLPFSFIATILGMNLFSFDTESRRLVVSSQFWIYFGIAFPLTAVTLIFWKWKTWRNQRRRSGRLIGKGPGWRLDLG</sequence>
<dbReference type="GO" id="GO:0016020">
    <property type="term" value="C:membrane"/>
    <property type="evidence" value="ECO:0007669"/>
    <property type="project" value="UniProtKB-SubCell"/>
</dbReference>
<evidence type="ECO:0000256" key="1">
    <source>
        <dbReference type="ARBA" id="ARBA00004141"/>
    </source>
</evidence>
<proteinExistence type="predicted"/>
<dbReference type="AlphaFoldDB" id="A0A6A6EQ92"/>
<accession>A0A6A6EQ92</accession>
<dbReference type="SUPFAM" id="SSF144083">
    <property type="entry name" value="Magnesium transport protein CorA, transmembrane region"/>
    <property type="match status" value="1"/>
</dbReference>
<keyword evidence="3 5" id="KW-1133">Transmembrane helix</keyword>
<gene>
    <name evidence="7" type="ORF">K469DRAFT_285331</name>
</gene>
<evidence type="ECO:0000259" key="6">
    <source>
        <dbReference type="Pfam" id="PF26616"/>
    </source>
</evidence>
<evidence type="ECO:0000256" key="5">
    <source>
        <dbReference type="SAM" id="Phobius"/>
    </source>
</evidence>
<evidence type="ECO:0000313" key="8">
    <source>
        <dbReference type="Proteomes" id="UP000800200"/>
    </source>
</evidence>
<dbReference type="Pfam" id="PF26616">
    <property type="entry name" value="CorA-like"/>
    <property type="match status" value="1"/>
</dbReference>
<feature type="domain" description="CorA-like transporter" evidence="6">
    <location>
        <begin position="28"/>
        <end position="245"/>
    </location>
</feature>
<dbReference type="Proteomes" id="UP000800200">
    <property type="component" value="Unassembled WGS sequence"/>
</dbReference>
<name>A0A6A6EQ92_9PEZI</name>
<dbReference type="OrthoDB" id="5396681at2759"/>
<comment type="subcellular location">
    <subcellularLocation>
        <location evidence="1">Membrane</location>
        <topology evidence="1">Multi-pass membrane protein</topology>
    </subcellularLocation>
</comment>
<organism evidence="7 8">
    <name type="scientific">Zopfia rhizophila CBS 207.26</name>
    <dbReference type="NCBI Taxonomy" id="1314779"/>
    <lineage>
        <taxon>Eukaryota</taxon>
        <taxon>Fungi</taxon>
        <taxon>Dikarya</taxon>
        <taxon>Ascomycota</taxon>
        <taxon>Pezizomycotina</taxon>
        <taxon>Dothideomycetes</taxon>
        <taxon>Dothideomycetes incertae sedis</taxon>
        <taxon>Zopfiaceae</taxon>
        <taxon>Zopfia</taxon>
    </lineage>
</organism>
<evidence type="ECO:0000256" key="3">
    <source>
        <dbReference type="ARBA" id="ARBA00022989"/>
    </source>
</evidence>
<keyword evidence="8" id="KW-1185">Reference proteome</keyword>
<keyword evidence="2 5" id="KW-0812">Transmembrane</keyword>
<reference evidence="7" key="1">
    <citation type="journal article" date="2020" name="Stud. Mycol.">
        <title>101 Dothideomycetes genomes: a test case for predicting lifestyles and emergence of pathogens.</title>
        <authorList>
            <person name="Haridas S."/>
            <person name="Albert R."/>
            <person name="Binder M."/>
            <person name="Bloem J."/>
            <person name="Labutti K."/>
            <person name="Salamov A."/>
            <person name="Andreopoulos B."/>
            <person name="Baker S."/>
            <person name="Barry K."/>
            <person name="Bills G."/>
            <person name="Bluhm B."/>
            <person name="Cannon C."/>
            <person name="Castanera R."/>
            <person name="Culley D."/>
            <person name="Daum C."/>
            <person name="Ezra D."/>
            <person name="Gonzalez J."/>
            <person name="Henrissat B."/>
            <person name="Kuo A."/>
            <person name="Liang C."/>
            <person name="Lipzen A."/>
            <person name="Lutzoni F."/>
            <person name="Magnuson J."/>
            <person name="Mondo S."/>
            <person name="Nolan M."/>
            <person name="Ohm R."/>
            <person name="Pangilinan J."/>
            <person name="Park H.-J."/>
            <person name="Ramirez L."/>
            <person name="Alfaro M."/>
            <person name="Sun H."/>
            <person name="Tritt A."/>
            <person name="Yoshinaga Y."/>
            <person name="Zwiers L.-H."/>
            <person name="Turgeon B."/>
            <person name="Goodwin S."/>
            <person name="Spatafora J."/>
            <person name="Crous P."/>
            <person name="Grigoriev I."/>
        </authorList>
    </citation>
    <scope>NUCLEOTIDE SEQUENCE</scope>
    <source>
        <strain evidence="7">CBS 207.26</strain>
    </source>
</reference>
<evidence type="ECO:0000256" key="2">
    <source>
        <dbReference type="ARBA" id="ARBA00022692"/>
    </source>
</evidence>
<feature type="transmembrane region" description="Helical" evidence="5">
    <location>
        <begin position="416"/>
        <end position="436"/>
    </location>
</feature>
<dbReference type="Gene3D" id="1.20.58.340">
    <property type="entry name" value="Magnesium transport protein CorA, transmembrane region"/>
    <property type="match status" value="1"/>
</dbReference>
<protein>
    <recommendedName>
        <fullName evidence="6">CorA-like transporter domain-containing protein</fullName>
    </recommendedName>
</protein>
<dbReference type="InterPro" id="IPR058257">
    <property type="entry name" value="CorA-like_dom"/>
</dbReference>
<evidence type="ECO:0000256" key="4">
    <source>
        <dbReference type="ARBA" id="ARBA00023136"/>
    </source>
</evidence>
<feature type="transmembrane region" description="Helical" evidence="5">
    <location>
        <begin position="378"/>
        <end position="396"/>
    </location>
</feature>
<keyword evidence="4 5" id="KW-0472">Membrane</keyword>
<evidence type="ECO:0000313" key="7">
    <source>
        <dbReference type="EMBL" id="KAF2193152.1"/>
    </source>
</evidence>